<dbReference type="GO" id="GO:0046872">
    <property type="term" value="F:metal ion binding"/>
    <property type="evidence" value="ECO:0007669"/>
    <property type="project" value="UniProtKB-KW"/>
</dbReference>
<keyword evidence="16" id="KW-1185">Reference proteome</keyword>
<keyword evidence="4" id="KW-0479">Metal-binding</keyword>
<dbReference type="GO" id="GO:0008720">
    <property type="term" value="F:D-lactate dehydrogenase (NAD+) activity"/>
    <property type="evidence" value="ECO:0007669"/>
    <property type="project" value="TreeGrafter"/>
</dbReference>
<evidence type="ECO:0000256" key="8">
    <source>
        <dbReference type="ARBA" id="ARBA00023014"/>
    </source>
</evidence>
<accession>A0A7W5BYC1</accession>
<dbReference type="GO" id="GO:0051539">
    <property type="term" value="F:4 iron, 4 sulfur cluster binding"/>
    <property type="evidence" value="ECO:0007669"/>
    <property type="project" value="UniProtKB-KW"/>
</dbReference>
<dbReference type="RefSeq" id="WP_183386846.1">
    <property type="nucleotide sequence ID" value="NZ_JACHXM010000004.1"/>
</dbReference>
<sequence length="1117" mass="122064">MIARLEAREAMAGEYRYFLEALQDAGFEGEIAPDYANRTVLATDNSIYQRLPQAVIYPKHADDLERLARLAAREEFRRVALAPRGGGTGTNGQSLTDGLVVDVSKHMNAILDIDVEARRVRVQAGVVKDQLNAALKPHGLFFAPELSTSNRATIGGMIATDASGQGSCEYGKTRDHVLELDSVLLGGERLVTHPVDEDELEALCRRDAAVGRVHRMAREIIDTERQRIRETFPPLNRCLTGYDLAHLRTEDGKFDLNSVLCGAEGSLAFTSEAVLNVLPIPRHSTLVNVRYAGFMDALRDAKALMASSAAPTSIETVDDKVLGLAQQDFVWDSVGEFFPETGDTPTHGINLIEFNDDDPERLSERVAAFCEHLAKDDSVTRLGYTQAVGREAITRVYGMRKRAVGLLGNVQGEKRPLPFVEDTAVPPEQLADYIAEFRALLDARGLAYGMFGHVDAGVLHVRPALDMKDPAQEAMIREISDAVAALTRKYGGLLWGEHGKGVRSEYAPAFFGPLYPSLQRLKGAFDPHNQLNPGKIATPLSIPPEDAAPSSPPEDAAPSNPPEDAGRAPSAQNETPEAAEPSSPPEDAGRAPDSGSEQATPAEEEQAVKWVDPGLLAIDGVPTRGQLDRRIDERVWQAHGDAVYCNGNGACYSYDPEDAMCPSWKATRQRIHSPKGRASLMREWLRLQGEAGVDVLEASRDARSGGAWGALKAFPGKLRNTLAKRRGEDDFSHQVYDAMAGCLACKSCAGQCPVKVNVPTFRSQFLEVYHGRYLRPPRDYLIGGLEFMVPTLARVAPLYNAALDNRWVSRLLAGPVGMVDSPRLSRARLDQQLKAWGVPEATPTSLGRLTEAQRANSVVLVQDAFTSHFESKLVMDVVELLERLDVRVFVAPFAPNGKPLHVQGFLGAFARTAEKQAERLRTLAEAGVPLVGIDPAMTLTYRQEYVKALGPDAVPEVQMLPEWLSERLAERAPELAPEGSSLDDPGYRLLAHCTEKTNAPGTPKAWQRLFAAFGLELEVVASGCCGMSGTYGHEARNLETSKTIYAQSWQPKVEDPANAGRLLASGYSCRSQARRLSEAALRHPLQALLEALKRGGQSPRYGLDDYRSDNRPKRQST</sequence>
<dbReference type="InterPro" id="IPR006094">
    <property type="entry name" value="Oxid_FAD_bind_N"/>
</dbReference>
<evidence type="ECO:0000313" key="16">
    <source>
        <dbReference type="Proteomes" id="UP000525987"/>
    </source>
</evidence>
<evidence type="ECO:0000256" key="6">
    <source>
        <dbReference type="ARBA" id="ARBA00023002"/>
    </source>
</evidence>
<keyword evidence="8" id="KW-0411">Iron-sulfur</keyword>
<feature type="region of interest" description="Disordered" evidence="13">
    <location>
        <begin position="525"/>
        <end position="611"/>
    </location>
</feature>
<dbReference type="AlphaFoldDB" id="A0A7W5BYC1"/>
<evidence type="ECO:0000256" key="2">
    <source>
        <dbReference type="ARBA" id="ARBA00022485"/>
    </source>
</evidence>
<evidence type="ECO:0000313" key="15">
    <source>
        <dbReference type="EMBL" id="MBB3140458.1"/>
    </source>
</evidence>
<dbReference type="InterPro" id="IPR004113">
    <property type="entry name" value="FAD-bd_oxidored_4_C"/>
</dbReference>
<dbReference type="Pfam" id="PF02913">
    <property type="entry name" value="FAD-oxidase_C"/>
    <property type="match status" value="1"/>
</dbReference>
<feature type="domain" description="FAD-binding PCMH-type" evidence="14">
    <location>
        <begin position="48"/>
        <end position="280"/>
    </location>
</feature>
<comment type="cofactor">
    <cofactor evidence="1">
        <name>FAD</name>
        <dbReference type="ChEBI" id="CHEBI:57692"/>
    </cofactor>
</comment>
<name>A0A7W5BYC1_9GAMM</name>
<dbReference type="GO" id="GO:0071949">
    <property type="term" value="F:FAD binding"/>
    <property type="evidence" value="ECO:0007669"/>
    <property type="project" value="InterPro"/>
</dbReference>
<dbReference type="GO" id="GO:0004458">
    <property type="term" value="F:D-lactate dehydrogenase (cytochrome) activity"/>
    <property type="evidence" value="ECO:0007669"/>
    <property type="project" value="TreeGrafter"/>
</dbReference>
<dbReference type="PANTHER" id="PTHR11748:SF119">
    <property type="entry name" value="D-2-HYDROXYGLUTARATE DEHYDROGENASE"/>
    <property type="match status" value="1"/>
</dbReference>
<comment type="similarity">
    <text evidence="11">In the N-terminal section; belongs to the FAD-binding oxidoreductase/transferase type 4 family.</text>
</comment>
<reference evidence="15 16" key="1">
    <citation type="submission" date="2020-08" db="EMBL/GenBank/DDBJ databases">
        <title>Genomic Encyclopedia of Type Strains, Phase III (KMG-III): the genomes of soil and plant-associated and newly described type strains.</title>
        <authorList>
            <person name="Whitman W."/>
        </authorList>
    </citation>
    <scope>NUCLEOTIDE SEQUENCE [LARGE SCALE GENOMIC DNA]</scope>
    <source>
        <strain evidence="15 16">CECT 5995</strain>
    </source>
</reference>
<dbReference type="Gene3D" id="3.30.465.10">
    <property type="match status" value="1"/>
</dbReference>
<dbReference type="InterPro" id="IPR036318">
    <property type="entry name" value="FAD-bd_PCMH-like_sf"/>
</dbReference>
<keyword evidence="3" id="KW-0285">Flavoprotein</keyword>
<evidence type="ECO:0000256" key="13">
    <source>
        <dbReference type="SAM" id="MobiDB-lite"/>
    </source>
</evidence>
<keyword evidence="2" id="KW-0004">4Fe-4S</keyword>
<dbReference type="PROSITE" id="PS00198">
    <property type="entry name" value="4FE4S_FER_1"/>
    <property type="match status" value="1"/>
</dbReference>
<dbReference type="PROSITE" id="PS51387">
    <property type="entry name" value="FAD_PCMH"/>
    <property type="match status" value="1"/>
</dbReference>
<dbReference type="SUPFAM" id="SSF55103">
    <property type="entry name" value="FAD-linked oxidases, C-terminal domain"/>
    <property type="match status" value="1"/>
</dbReference>
<dbReference type="SUPFAM" id="SSF56176">
    <property type="entry name" value="FAD-binding/transporter-associated domain-like"/>
    <property type="match status" value="1"/>
</dbReference>
<evidence type="ECO:0000256" key="3">
    <source>
        <dbReference type="ARBA" id="ARBA00022630"/>
    </source>
</evidence>
<keyword evidence="5" id="KW-0274">FAD</keyword>
<dbReference type="EMBL" id="JACHXM010000004">
    <property type="protein sequence ID" value="MBB3140458.1"/>
    <property type="molecule type" value="Genomic_DNA"/>
</dbReference>
<dbReference type="InterPro" id="IPR016169">
    <property type="entry name" value="FAD-bd_PCMH_sub2"/>
</dbReference>
<dbReference type="PANTHER" id="PTHR11748">
    <property type="entry name" value="D-LACTATE DEHYDROGENASE"/>
    <property type="match status" value="1"/>
</dbReference>
<protein>
    <recommendedName>
        <fullName evidence="12">D-2-hydroxyglutarate dehydrogenase</fullName>
        <ecNumber evidence="9">1.1.99.39</ecNumber>
    </recommendedName>
</protein>
<evidence type="ECO:0000256" key="1">
    <source>
        <dbReference type="ARBA" id="ARBA00001974"/>
    </source>
</evidence>
<keyword evidence="7" id="KW-0408">Iron</keyword>
<dbReference type="InterPro" id="IPR017900">
    <property type="entry name" value="4Fe4S_Fe_S_CS"/>
</dbReference>
<keyword evidence="6" id="KW-0560">Oxidoreductase</keyword>
<dbReference type="InterPro" id="IPR016166">
    <property type="entry name" value="FAD-bd_PCMH"/>
</dbReference>
<evidence type="ECO:0000256" key="4">
    <source>
        <dbReference type="ARBA" id="ARBA00022723"/>
    </source>
</evidence>
<evidence type="ECO:0000256" key="7">
    <source>
        <dbReference type="ARBA" id="ARBA00023004"/>
    </source>
</evidence>
<dbReference type="GO" id="GO:0051990">
    <property type="term" value="F:(R)-2-hydroxyglutarate dehydrogenase activity"/>
    <property type="evidence" value="ECO:0007669"/>
    <property type="project" value="UniProtKB-EC"/>
</dbReference>
<gene>
    <name evidence="15" type="ORF">FHR96_001320</name>
</gene>
<dbReference type="InterPro" id="IPR016164">
    <property type="entry name" value="FAD-linked_Oxase-like_C"/>
</dbReference>
<dbReference type="Pfam" id="PF01565">
    <property type="entry name" value="FAD_binding_4"/>
    <property type="match status" value="1"/>
</dbReference>
<dbReference type="SUPFAM" id="SSF46548">
    <property type="entry name" value="alpha-helical ferredoxin"/>
    <property type="match status" value="1"/>
</dbReference>
<dbReference type="Proteomes" id="UP000525987">
    <property type="component" value="Unassembled WGS sequence"/>
</dbReference>
<evidence type="ECO:0000256" key="12">
    <source>
        <dbReference type="ARBA" id="ARBA00067680"/>
    </source>
</evidence>
<dbReference type="FunFam" id="3.30.70.2740:FF:000003">
    <property type="entry name" value="Oxidoreductase, FAD-binding, putative"/>
    <property type="match status" value="1"/>
</dbReference>
<dbReference type="EC" id="1.1.99.39" evidence="9"/>
<evidence type="ECO:0000256" key="11">
    <source>
        <dbReference type="ARBA" id="ARBA00060924"/>
    </source>
</evidence>
<feature type="region of interest" description="Disordered" evidence="13">
    <location>
        <begin position="1096"/>
        <end position="1117"/>
    </location>
</feature>
<organism evidence="15 16">
    <name type="scientific">Halomonas organivorans</name>
    <dbReference type="NCBI Taxonomy" id="257772"/>
    <lineage>
        <taxon>Bacteria</taxon>
        <taxon>Pseudomonadati</taxon>
        <taxon>Pseudomonadota</taxon>
        <taxon>Gammaproteobacteria</taxon>
        <taxon>Oceanospirillales</taxon>
        <taxon>Halomonadaceae</taxon>
        <taxon>Halomonas</taxon>
    </lineage>
</organism>
<proteinExistence type="inferred from homology"/>
<evidence type="ECO:0000256" key="9">
    <source>
        <dbReference type="ARBA" id="ARBA00039003"/>
    </source>
</evidence>
<comment type="caution">
    <text evidence="15">The sequence shown here is derived from an EMBL/GenBank/DDBJ whole genome shotgun (WGS) entry which is preliminary data.</text>
</comment>
<dbReference type="Gene3D" id="3.30.70.2740">
    <property type="match status" value="1"/>
</dbReference>
<comment type="catalytic activity">
    <reaction evidence="10">
        <text>(R)-2-hydroxyglutarate + A = 2-oxoglutarate + AH2</text>
        <dbReference type="Rhea" id="RHEA:38295"/>
        <dbReference type="ChEBI" id="CHEBI:13193"/>
        <dbReference type="ChEBI" id="CHEBI:15801"/>
        <dbReference type="ChEBI" id="CHEBI:16810"/>
        <dbReference type="ChEBI" id="CHEBI:17499"/>
        <dbReference type="EC" id="1.1.99.39"/>
    </reaction>
    <physiologicalReaction direction="left-to-right" evidence="10">
        <dbReference type="Rhea" id="RHEA:38296"/>
    </physiologicalReaction>
</comment>
<evidence type="ECO:0000256" key="5">
    <source>
        <dbReference type="ARBA" id="ARBA00022827"/>
    </source>
</evidence>
<feature type="compositionally biased region" description="Basic and acidic residues" evidence="13">
    <location>
        <begin position="1102"/>
        <end position="1117"/>
    </location>
</feature>
<evidence type="ECO:0000256" key="10">
    <source>
        <dbReference type="ARBA" id="ARBA00051291"/>
    </source>
</evidence>
<dbReference type="GO" id="GO:1903457">
    <property type="term" value="P:lactate catabolic process"/>
    <property type="evidence" value="ECO:0007669"/>
    <property type="project" value="TreeGrafter"/>
</dbReference>
<evidence type="ECO:0000259" key="14">
    <source>
        <dbReference type="PROSITE" id="PS51387"/>
    </source>
</evidence>
<feature type="compositionally biased region" description="Low complexity" evidence="13">
    <location>
        <begin position="543"/>
        <end position="558"/>
    </location>
</feature>